<keyword evidence="1" id="KW-0812">Transmembrane</keyword>
<dbReference type="WBParaSite" id="Hba_15532">
    <property type="protein sequence ID" value="Hba_15532"/>
    <property type="gene ID" value="Hba_15532"/>
</dbReference>
<evidence type="ECO:0000256" key="1">
    <source>
        <dbReference type="SAM" id="Phobius"/>
    </source>
</evidence>
<accession>A0A1I7XD14</accession>
<feature type="transmembrane region" description="Helical" evidence="1">
    <location>
        <begin position="60"/>
        <end position="79"/>
    </location>
</feature>
<protein>
    <submittedName>
        <fullName evidence="3">BPL/LPL catalytic domain-containing protein</fullName>
    </submittedName>
</protein>
<reference evidence="3" key="1">
    <citation type="submission" date="2016-11" db="UniProtKB">
        <authorList>
            <consortium name="WormBaseParasite"/>
        </authorList>
    </citation>
    <scope>IDENTIFICATION</scope>
</reference>
<dbReference type="Proteomes" id="UP000095283">
    <property type="component" value="Unplaced"/>
</dbReference>
<name>A0A1I7XD14_HETBA</name>
<proteinExistence type="predicted"/>
<feature type="transmembrane region" description="Helical" evidence="1">
    <location>
        <begin position="20"/>
        <end position="40"/>
    </location>
</feature>
<evidence type="ECO:0000313" key="2">
    <source>
        <dbReference type="Proteomes" id="UP000095283"/>
    </source>
</evidence>
<evidence type="ECO:0000313" key="3">
    <source>
        <dbReference type="WBParaSite" id="Hba_15532"/>
    </source>
</evidence>
<keyword evidence="1" id="KW-1133">Transmembrane helix</keyword>
<sequence>MEMVFLFYSMLFDTPGWYEFTNGVLLIWEGICAVSVTDVIQLYKIRNRSVISVVIKNTGVNTVILVAFSNVVYAFNLLFKSTYNYLGVSKLIFSIKISSNGYWQCVELQGTIGTNKAHFYYHAESPAKACLMIESILSNLNDTISDLVARFDPDPFRIADGERMKRRIGEWKILVEKYCRNGRIVLESNMPM</sequence>
<keyword evidence="2" id="KW-1185">Reference proteome</keyword>
<organism evidence="2 3">
    <name type="scientific">Heterorhabditis bacteriophora</name>
    <name type="common">Entomopathogenic nematode worm</name>
    <dbReference type="NCBI Taxonomy" id="37862"/>
    <lineage>
        <taxon>Eukaryota</taxon>
        <taxon>Metazoa</taxon>
        <taxon>Ecdysozoa</taxon>
        <taxon>Nematoda</taxon>
        <taxon>Chromadorea</taxon>
        <taxon>Rhabditida</taxon>
        <taxon>Rhabditina</taxon>
        <taxon>Rhabditomorpha</taxon>
        <taxon>Strongyloidea</taxon>
        <taxon>Heterorhabditidae</taxon>
        <taxon>Heterorhabditis</taxon>
    </lineage>
</organism>
<keyword evidence="1" id="KW-0472">Membrane</keyword>
<dbReference type="AlphaFoldDB" id="A0A1I7XD14"/>